<evidence type="ECO:0000256" key="1">
    <source>
        <dbReference type="SAM" id="MobiDB-lite"/>
    </source>
</evidence>
<proteinExistence type="predicted"/>
<dbReference type="AlphaFoldDB" id="A9GQ27"/>
<dbReference type="Proteomes" id="UP000002139">
    <property type="component" value="Chromosome"/>
</dbReference>
<organism evidence="2 3">
    <name type="scientific">Sorangium cellulosum (strain So ce56)</name>
    <name type="common">Polyangium cellulosum (strain So ce56)</name>
    <dbReference type="NCBI Taxonomy" id="448385"/>
    <lineage>
        <taxon>Bacteria</taxon>
        <taxon>Pseudomonadati</taxon>
        <taxon>Myxococcota</taxon>
        <taxon>Polyangia</taxon>
        <taxon>Polyangiales</taxon>
        <taxon>Polyangiaceae</taxon>
        <taxon>Sorangium</taxon>
    </lineage>
</organism>
<evidence type="ECO:0000313" key="2">
    <source>
        <dbReference type="EMBL" id="CAN96838.1"/>
    </source>
</evidence>
<dbReference type="STRING" id="448385.sce6669"/>
<accession>A9GQ27</accession>
<evidence type="ECO:0000313" key="3">
    <source>
        <dbReference type="Proteomes" id="UP000002139"/>
    </source>
</evidence>
<feature type="region of interest" description="Disordered" evidence="1">
    <location>
        <begin position="214"/>
        <end position="233"/>
    </location>
</feature>
<dbReference type="KEGG" id="scl:sce6669"/>
<protein>
    <submittedName>
        <fullName evidence="2">Uncharacterized protein</fullName>
    </submittedName>
</protein>
<sequence>MLHELQAQLDAGRQAQPHPGDVGEDRQRRLRQAPQGGEAGPPRGQQGARVEVSAPDITPPGPALVGIDVEPQYVLGFPMFVGITIGSVPPGASLMRLPLPSPAALRGAIGIRLWRPGEAEPFFEEAPTAVVDADLSAPSFRLRAGEVRRLLVEIAELLPDDLAAGEVDGVLLYGAPPHVAASGRGRLRFREPTGAERASLDELRPEVEAAGSFGRWLRRPPSDPTRLAPPADQGDPLRYPRLMKYLIHGPEELDAVDPARLRVLGGVFAPEACGLAAELQAARDPGAFAGYAQQVKAAYPGLAAWMDAIAAGQSEIAWARSHR</sequence>
<keyword evidence="3" id="KW-1185">Reference proteome</keyword>
<feature type="region of interest" description="Disordered" evidence="1">
    <location>
        <begin position="1"/>
        <end position="57"/>
    </location>
</feature>
<dbReference type="EMBL" id="AM746676">
    <property type="protein sequence ID" value="CAN96838.1"/>
    <property type="molecule type" value="Genomic_DNA"/>
</dbReference>
<gene>
    <name evidence="2" type="ordered locus">sce6669</name>
</gene>
<name>A9GQ27_SORC5</name>
<dbReference type="HOGENOM" id="CLU_972878_0_0_7"/>
<reference evidence="2 3" key="1">
    <citation type="journal article" date="2007" name="Nat. Biotechnol.">
        <title>Complete genome sequence of the myxobacterium Sorangium cellulosum.</title>
        <authorList>
            <person name="Schneiker S."/>
            <person name="Perlova O."/>
            <person name="Kaiser O."/>
            <person name="Gerth K."/>
            <person name="Alici A."/>
            <person name="Altmeyer M.O."/>
            <person name="Bartels D."/>
            <person name="Bekel T."/>
            <person name="Beyer S."/>
            <person name="Bode E."/>
            <person name="Bode H.B."/>
            <person name="Bolten C.J."/>
            <person name="Choudhuri J.V."/>
            <person name="Doss S."/>
            <person name="Elnakady Y.A."/>
            <person name="Frank B."/>
            <person name="Gaigalat L."/>
            <person name="Goesmann A."/>
            <person name="Groeger C."/>
            <person name="Gross F."/>
            <person name="Jelsbak L."/>
            <person name="Jelsbak L."/>
            <person name="Kalinowski J."/>
            <person name="Kegler C."/>
            <person name="Knauber T."/>
            <person name="Konietzny S."/>
            <person name="Kopp M."/>
            <person name="Krause L."/>
            <person name="Krug D."/>
            <person name="Linke B."/>
            <person name="Mahmud T."/>
            <person name="Martinez-Arias R."/>
            <person name="McHardy A.C."/>
            <person name="Merai M."/>
            <person name="Meyer F."/>
            <person name="Mormann S."/>
            <person name="Munoz-Dorado J."/>
            <person name="Perez J."/>
            <person name="Pradella S."/>
            <person name="Rachid S."/>
            <person name="Raddatz G."/>
            <person name="Rosenau F."/>
            <person name="Rueckert C."/>
            <person name="Sasse F."/>
            <person name="Scharfe M."/>
            <person name="Schuster S.C."/>
            <person name="Suen G."/>
            <person name="Treuner-Lange A."/>
            <person name="Velicer G.J."/>
            <person name="Vorholter F.-J."/>
            <person name="Weissman K.J."/>
            <person name="Welch R.D."/>
            <person name="Wenzel S.C."/>
            <person name="Whitworth D.E."/>
            <person name="Wilhelm S."/>
            <person name="Wittmann C."/>
            <person name="Bloecker H."/>
            <person name="Puehler A."/>
            <person name="Mueller R."/>
        </authorList>
    </citation>
    <scope>NUCLEOTIDE SEQUENCE [LARGE SCALE GENOMIC DNA]</scope>
    <source>
        <strain evidence="3">So ce56</strain>
    </source>
</reference>